<reference evidence="2 3" key="1">
    <citation type="journal article" date="2014" name="Agronomy (Basel)">
        <title>A Draft Genome Sequence for Ensete ventricosum, the Drought-Tolerant Tree Against Hunger.</title>
        <authorList>
            <person name="Harrison J."/>
            <person name="Moore K.A."/>
            <person name="Paszkiewicz K."/>
            <person name="Jones T."/>
            <person name="Grant M."/>
            <person name="Ambacheew D."/>
            <person name="Muzemil S."/>
            <person name="Studholme D.J."/>
        </authorList>
    </citation>
    <scope>NUCLEOTIDE SEQUENCE [LARGE SCALE GENOMIC DNA]</scope>
</reference>
<dbReference type="AlphaFoldDB" id="A0A427B7A8"/>
<feature type="compositionally biased region" description="Basic and acidic residues" evidence="1">
    <location>
        <begin position="40"/>
        <end position="53"/>
    </location>
</feature>
<organism evidence="2 3">
    <name type="scientific">Ensete ventricosum</name>
    <name type="common">Abyssinian banana</name>
    <name type="synonym">Musa ensete</name>
    <dbReference type="NCBI Taxonomy" id="4639"/>
    <lineage>
        <taxon>Eukaryota</taxon>
        <taxon>Viridiplantae</taxon>
        <taxon>Streptophyta</taxon>
        <taxon>Embryophyta</taxon>
        <taxon>Tracheophyta</taxon>
        <taxon>Spermatophyta</taxon>
        <taxon>Magnoliopsida</taxon>
        <taxon>Liliopsida</taxon>
        <taxon>Zingiberales</taxon>
        <taxon>Musaceae</taxon>
        <taxon>Ensete</taxon>
    </lineage>
</organism>
<dbReference type="Proteomes" id="UP000287651">
    <property type="component" value="Unassembled WGS sequence"/>
</dbReference>
<evidence type="ECO:0000313" key="3">
    <source>
        <dbReference type="Proteomes" id="UP000287651"/>
    </source>
</evidence>
<dbReference type="EMBL" id="AMZH03000319">
    <property type="protein sequence ID" value="RRT84365.1"/>
    <property type="molecule type" value="Genomic_DNA"/>
</dbReference>
<name>A0A427B7A8_ENSVE</name>
<evidence type="ECO:0000313" key="2">
    <source>
        <dbReference type="EMBL" id="RRT84365.1"/>
    </source>
</evidence>
<gene>
    <name evidence="2" type="ORF">B296_00014842</name>
</gene>
<proteinExistence type="predicted"/>
<sequence>MKQELKTHFQDLSVGMVHNQPDQQMVRNRAEEVEEEKDVQEEREGIRVSDKDVQKGVLQVSEHMTFVFSKCSLQEKLSNMESENQVLRQQALLHSSVKSPPEHVPDP</sequence>
<protein>
    <submittedName>
        <fullName evidence="2">Uncharacterized protein</fullName>
    </submittedName>
</protein>
<evidence type="ECO:0000256" key="1">
    <source>
        <dbReference type="SAM" id="MobiDB-lite"/>
    </source>
</evidence>
<feature type="region of interest" description="Disordered" evidence="1">
    <location>
        <begin position="30"/>
        <end position="53"/>
    </location>
</feature>
<comment type="caution">
    <text evidence="2">The sequence shown here is derived from an EMBL/GenBank/DDBJ whole genome shotgun (WGS) entry which is preliminary data.</text>
</comment>
<accession>A0A427B7A8</accession>